<feature type="compositionally biased region" description="Basic residues" evidence="1">
    <location>
        <begin position="45"/>
        <end position="57"/>
    </location>
</feature>
<evidence type="ECO:0000313" key="3">
    <source>
        <dbReference type="Proteomes" id="UP001177670"/>
    </source>
</evidence>
<feature type="region of interest" description="Disordered" evidence="1">
    <location>
        <begin position="43"/>
        <end position="96"/>
    </location>
</feature>
<feature type="compositionally biased region" description="Basic and acidic residues" evidence="1">
    <location>
        <begin position="80"/>
        <end position="96"/>
    </location>
</feature>
<keyword evidence="3" id="KW-1185">Reference proteome</keyword>
<feature type="compositionally biased region" description="Polar residues" evidence="1">
    <location>
        <begin position="68"/>
        <end position="79"/>
    </location>
</feature>
<evidence type="ECO:0000256" key="1">
    <source>
        <dbReference type="SAM" id="MobiDB-lite"/>
    </source>
</evidence>
<proteinExistence type="predicted"/>
<accession>A0AA40FML7</accession>
<comment type="caution">
    <text evidence="2">The sequence shown here is derived from an EMBL/GenBank/DDBJ whole genome shotgun (WGS) entry which is preliminary data.</text>
</comment>
<organism evidence="2 3">
    <name type="scientific">Melipona bicolor</name>
    <dbReference type="NCBI Taxonomy" id="60889"/>
    <lineage>
        <taxon>Eukaryota</taxon>
        <taxon>Metazoa</taxon>
        <taxon>Ecdysozoa</taxon>
        <taxon>Arthropoda</taxon>
        <taxon>Hexapoda</taxon>
        <taxon>Insecta</taxon>
        <taxon>Pterygota</taxon>
        <taxon>Neoptera</taxon>
        <taxon>Endopterygota</taxon>
        <taxon>Hymenoptera</taxon>
        <taxon>Apocrita</taxon>
        <taxon>Aculeata</taxon>
        <taxon>Apoidea</taxon>
        <taxon>Anthophila</taxon>
        <taxon>Apidae</taxon>
        <taxon>Melipona</taxon>
    </lineage>
</organism>
<feature type="compositionally biased region" description="Basic and acidic residues" evidence="1">
    <location>
        <begin position="58"/>
        <end position="67"/>
    </location>
</feature>
<protein>
    <submittedName>
        <fullName evidence="2">Uncharacterized protein</fullName>
    </submittedName>
</protein>
<dbReference type="AlphaFoldDB" id="A0AA40FML7"/>
<dbReference type="EMBL" id="JAHYIQ010000025">
    <property type="protein sequence ID" value="KAK1121656.1"/>
    <property type="molecule type" value="Genomic_DNA"/>
</dbReference>
<evidence type="ECO:0000313" key="2">
    <source>
        <dbReference type="EMBL" id="KAK1121656.1"/>
    </source>
</evidence>
<sequence length="157" mass="18173">MAQIRYHESHSFSSTYVLRSFVTLFVRVVQRHLLVKVNAANATPSRKRNGKGKKKGEKGKEGEEVATKRNSTNSNGSNRFRSDRSFTEGKDGKRPEWSVDQWGELQVLFQCEHVCTYVKVTLTIQQLFCYLSVLYGVGGCLEMHKRQSERRKNEKRR</sequence>
<reference evidence="2" key="1">
    <citation type="submission" date="2021-10" db="EMBL/GenBank/DDBJ databases">
        <title>Melipona bicolor Genome sequencing and assembly.</title>
        <authorList>
            <person name="Araujo N.S."/>
            <person name="Arias M.C."/>
        </authorList>
    </citation>
    <scope>NUCLEOTIDE SEQUENCE</scope>
    <source>
        <strain evidence="2">USP_2M_L1-L4_2017</strain>
        <tissue evidence="2">Whole body</tissue>
    </source>
</reference>
<name>A0AA40FML7_9HYME</name>
<gene>
    <name evidence="2" type="ORF">K0M31_009968</name>
</gene>
<dbReference type="Proteomes" id="UP001177670">
    <property type="component" value="Unassembled WGS sequence"/>
</dbReference>